<dbReference type="OrthoDB" id="7873775at2"/>
<keyword evidence="2" id="KW-1185">Reference proteome</keyword>
<dbReference type="SUPFAM" id="SSF47226">
    <property type="entry name" value="Histidine-containing phosphotransfer domain, HPT domain"/>
    <property type="match status" value="1"/>
</dbReference>
<dbReference type="InterPro" id="IPR036641">
    <property type="entry name" value="HPT_dom_sf"/>
</dbReference>
<evidence type="ECO:0000313" key="2">
    <source>
        <dbReference type="Proteomes" id="UP000297972"/>
    </source>
</evidence>
<dbReference type="GO" id="GO:0000160">
    <property type="term" value="P:phosphorelay signal transduction system"/>
    <property type="evidence" value="ECO:0007669"/>
    <property type="project" value="InterPro"/>
</dbReference>
<name>A0A4Z1CH16_9RHOB</name>
<proteinExistence type="predicted"/>
<organism evidence="1 2">
    <name type="scientific">Paracoccus liaowanqingii</name>
    <dbReference type="NCBI Taxonomy" id="2560053"/>
    <lineage>
        <taxon>Bacteria</taxon>
        <taxon>Pseudomonadati</taxon>
        <taxon>Pseudomonadota</taxon>
        <taxon>Alphaproteobacteria</taxon>
        <taxon>Rhodobacterales</taxon>
        <taxon>Paracoccaceae</taxon>
        <taxon>Paracoccus</taxon>
    </lineage>
</organism>
<reference evidence="1 2" key="1">
    <citation type="submission" date="2019-03" db="EMBL/GenBank/DDBJ databases">
        <authorList>
            <person name="Li J."/>
        </authorList>
    </citation>
    <scope>NUCLEOTIDE SEQUENCE [LARGE SCALE GENOMIC DNA]</scope>
    <source>
        <strain evidence="1 2">3058</strain>
    </source>
</reference>
<sequence>MQGRILPEDSLVHISALVISEAVRVDSRRVSDIVVELGETAAQNVIGLALEQLAGTLVAVQEALEREDLTQAATQSDRLSRLAWQIGLLSLAGVAMDLGSMAERGDLPAVAAIGARLARVGNQSLTEIWDRTALA</sequence>
<dbReference type="EMBL" id="SRPG01000095">
    <property type="protein sequence ID" value="TGN60066.1"/>
    <property type="molecule type" value="Genomic_DNA"/>
</dbReference>
<comment type="caution">
    <text evidence="1">The sequence shown here is derived from an EMBL/GenBank/DDBJ whole genome shotgun (WGS) entry which is preliminary data.</text>
</comment>
<protein>
    <submittedName>
        <fullName evidence="1">Uncharacterized protein</fullName>
    </submittedName>
</protein>
<evidence type="ECO:0000313" key="1">
    <source>
        <dbReference type="EMBL" id="TGN60066.1"/>
    </source>
</evidence>
<accession>A0A4Z1CH16</accession>
<dbReference type="AlphaFoldDB" id="A0A4Z1CH16"/>
<dbReference type="Proteomes" id="UP000297972">
    <property type="component" value="Unassembled WGS sequence"/>
</dbReference>
<gene>
    <name evidence="1" type="ORF">E4L95_11125</name>
</gene>